<dbReference type="NCBIfam" id="TIGR00912">
    <property type="entry name" value="2A0309"/>
    <property type="match status" value="1"/>
</dbReference>
<sequence length="373" mass="42684">MGNYQVSQISQSQLYMLFTLYLFTTILGFRIASLVTEAGFSTWFPLLLGAFGGLVLTYFSYRLAIRRPTQFFGLYGKEIVGKWIHYPLILIMMFSNLFSASYVLREMQDFMVEVYLPETPDWAVTILFGICIAYAVRSGVQTIFRCAQGIFFLSVFGMLLVPLFVSRDMNAEMLVAFINHFDWKGIWNATYFVTALFGEMTMCLFFFPYVKQPEKTMRSLRWAVISAVIIILSSLIPSLLVFGPHLTANLIYPELELIRYIRAGSFLENMDPVLIAVWLTSLFIKISLFLYGAVLLLTQTFSLQDHKPFTLSMTGMMIGLSLYMARSNMELAHVLFHGEITFLFVTEVIPILYLVVDLFRSPRLKHSANSNGK</sequence>
<feature type="transmembrane region" description="Helical" evidence="8">
    <location>
        <begin position="147"/>
        <end position="165"/>
    </location>
</feature>
<evidence type="ECO:0000313" key="10">
    <source>
        <dbReference type="Proteomes" id="UP001256827"/>
    </source>
</evidence>
<dbReference type="PANTHER" id="PTHR34975:SF2">
    <property type="entry name" value="SPORE GERMINATION PROTEIN A2"/>
    <property type="match status" value="1"/>
</dbReference>
<evidence type="ECO:0000256" key="7">
    <source>
        <dbReference type="ARBA" id="ARBA00023136"/>
    </source>
</evidence>
<keyword evidence="5 8" id="KW-0812">Transmembrane</keyword>
<proteinExistence type="inferred from homology"/>
<feature type="transmembrane region" description="Helical" evidence="8">
    <location>
        <begin position="122"/>
        <end position="140"/>
    </location>
</feature>
<keyword evidence="4" id="KW-0309">Germination</keyword>
<evidence type="ECO:0000256" key="1">
    <source>
        <dbReference type="ARBA" id="ARBA00004141"/>
    </source>
</evidence>
<protein>
    <submittedName>
        <fullName evidence="9">Endospore germination permease</fullName>
    </submittedName>
</protein>
<feature type="transmembrane region" description="Helical" evidence="8">
    <location>
        <begin position="222"/>
        <end position="242"/>
    </location>
</feature>
<dbReference type="InterPro" id="IPR004761">
    <property type="entry name" value="Spore_GerAB"/>
</dbReference>
<feature type="transmembrane region" description="Helical" evidence="8">
    <location>
        <begin position="12"/>
        <end position="31"/>
    </location>
</feature>
<feature type="transmembrane region" description="Helical" evidence="8">
    <location>
        <begin position="83"/>
        <end position="102"/>
    </location>
</feature>
<keyword evidence="7 8" id="KW-0472">Membrane</keyword>
<dbReference type="Pfam" id="PF03845">
    <property type="entry name" value="Spore_permease"/>
    <property type="match status" value="1"/>
</dbReference>
<organism evidence="9 10">
    <name type="scientific">Brevibacillus brevis</name>
    <name type="common">Bacillus brevis</name>
    <dbReference type="NCBI Taxonomy" id="1393"/>
    <lineage>
        <taxon>Bacteria</taxon>
        <taxon>Bacillati</taxon>
        <taxon>Bacillota</taxon>
        <taxon>Bacilli</taxon>
        <taxon>Bacillales</taxon>
        <taxon>Paenibacillaceae</taxon>
        <taxon>Brevibacillus</taxon>
    </lineage>
</organism>
<feature type="transmembrane region" description="Helical" evidence="8">
    <location>
        <begin position="275"/>
        <end position="297"/>
    </location>
</feature>
<evidence type="ECO:0000256" key="3">
    <source>
        <dbReference type="ARBA" id="ARBA00022448"/>
    </source>
</evidence>
<reference evidence="9 10" key="1">
    <citation type="submission" date="2023-09" db="EMBL/GenBank/DDBJ databases">
        <title>Complete Genome and Methylome dissection of Bacillus brevis NEB573 original source of BbsI restriction endonuclease.</title>
        <authorList>
            <person name="Fomenkov A."/>
            <person name="Roberts R.D."/>
        </authorList>
    </citation>
    <scope>NUCLEOTIDE SEQUENCE [LARGE SCALE GENOMIC DNA]</scope>
    <source>
        <strain evidence="9 10">NEB573</strain>
    </source>
</reference>
<dbReference type="RefSeq" id="WP_310763444.1">
    <property type="nucleotide sequence ID" value="NZ_CP134050.1"/>
</dbReference>
<evidence type="ECO:0000256" key="2">
    <source>
        <dbReference type="ARBA" id="ARBA00007998"/>
    </source>
</evidence>
<accession>A0ABY9SWH6</accession>
<evidence type="ECO:0000256" key="8">
    <source>
        <dbReference type="SAM" id="Phobius"/>
    </source>
</evidence>
<keyword evidence="10" id="KW-1185">Reference proteome</keyword>
<dbReference type="Proteomes" id="UP001256827">
    <property type="component" value="Chromosome"/>
</dbReference>
<comment type="subcellular location">
    <subcellularLocation>
        <location evidence="1">Membrane</location>
        <topology evidence="1">Multi-pass membrane protein</topology>
    </subcellularLocation>
</comment>
<evidence type="ECO:0000256" key="6">
    <source>
        <dbReference type="ARBA" id="ARBA00022989"/>
    </source>
</evidence>
<evidence type="ECO:0000256" key="5">
    <source>
        <dbReference type="ARBA" id="ARBA00022692"/>
    </source>
</evidence>
<keyword evidence="3" id="KW-0813">Transport</keyword>
<feature type="transmembrane region" description="Helical" evidence="8">
    <location>
        <begin position="331"/>
        <end position="356"/>
    </location>
</feature>
<feature type="transmembrane region" description="Helical" evidence="8">
    <location>
        <begin position="185"/>
        <end position="210"/>
    </location>
</feature>
<dbReference type="EMBL" id="CP134050">
    <property type="protein sequence ID" value="WNC12173.1"/>
    <property type="molecule type" value="Genomic_DNA"/>
</dbReference>
<gene>
    <name evidence="9" type="ORF">RGB73_15625</name>
</gene>
<dbReference type="PANTHER" id="PTHR34975">
    <property type="entry name" value="SPORE GERMINATION PROTEIN A2"/>
    <property type="match status" value="1"/>
</dbReference>
<evidence type="ECO:0000313" key="9">
    <source>
        <dbReference type="EMBL" id="WNC12173.1"/>
    </source>
</evidence>
<evidence type="ECO:0000256" key="4">
    <source>
        <dbReference type="ARBA" id="ARBA00022544"/>
    </source>
</evidence>
<feature type="transmembrane region" description="Helical" evidence="8">
    <location>
        <begin position="43"/>
        <end position="63"/>
    </location>
</feature>
<feature type="transmembrane region" description="Helical" evidence="8">
    <location>
        <begin position="309"/>
        <end position="325"/>
    </location>
</feature>
<comment type="similarity">
    <text evidence="2">Belongs to the amino acid-polyamine-organocation (APC) superfamily. Spore germination protein (SGP) (TC 2.A.3.9) family.</text>
</comment>
<name>A0ABY9SWH6_BREBE</name>
<keyword evidence="6 8" id="KW-1133">Transmembrane helix</keyword>